<dbReference type="Gene3D" id="3.40.30.10">
    <property type="entry name" value="Glutaredoxin"/>
    <property type="match status" value="1"/>
</dbReference>
<organism evidence="7">
    <name type="scientific">Subpsaltria yangi</name>
    <dbReference type="NCBI Taxonomy" id="1195109"/>
    <lineage>
        <taxon>Eukaryota</taxon>
        <taxon>Metazoa</taxon>
        <taxon>Ecdysozoa</taxon>
        <taxon>Arthropoda</taxon>
        <taxon>Hexapoda</taxon>
        <taxon>Insecta</taxon>
        <taxon>Pterygota</taxon>
        <taxon>Neoptera</taxon>
        <taxon>Paraneoptera</taxon>
        <taxon>Hemiptera</taxon>
        <taxon>Auchenorrhyncha</taxon>
        <taxon>Cicadoidea</taxon>
        <taxon>Cicadidae</taxon>
        <taxon>Tibicininae</taxon>
        <taxon>Tibicinini</taxon>
        <taxon>Subpsaltria</taxon>
    </lineage>
</organism>
<dbReference type="FunFam" id="3.40.30.10:FF:000035">
    <property type="entry name" value="hematopoietic prostaglandin D synthase"/>
    <property type="match status" value="1"/>
</dbReference>
<dbReference type="SFLD" id="SFLDG00363">
    <property type="entry name" value="AMPS_(cytGST):_Alpha-__Mu-__Pi"/>
    <property type="match status" value="1"/>
</dbReference>
<dbReference type="PROSITE" id="PS50404">
    <property type="entry name" value="GST_NTER"/>
    <property type="match status" value="1"/>
</dbReference>
<evidence type="ECO:0000313" key="7">
    <source>
        <dbReference type="EMBL" id="AVC68800.1"/>
    </source>
</evidence>
<dbReference type="GO" id="GO:0006749">
    <property type="term" value="P:glutathione metabolic process"/>
    <property type="evidence" value="ECO:0007669"/>
    <property type="project" value="TreeGrafter"/>
</dbReference>
<dbReference type="Pfam" id="PF14497">
    <property type="entry name" value="GST_C_3"/>
    <property type="match status" value="1"/>
</dbReference>
<proteinExistence type="evidence at transcript level"/>
<dbReference type="PANTHER" id="PTHR11571">
    <property type="entry name" value="GLUTATHIONE S-TRANSFERASE"/>
    <property type="match status" value="1"/>
</dbReference>
<dbReference type="GO" id="GO:0004602">
    <property type="term" value="F:glutathione peroxidase activity"/>
    <property type="evidence" value="ECO:0007669"/>
    <property type="project" value="UniProtKB-ARBA"/>
</dbReference>
<dbReference type="SUPFAM" id="SSF52833">
    <property type="entry name" value="Thioredoxin-like"/>
    <property type="match status" value="1"/>
</dbReference>
<dbReference type="InterPro" id="IPR040079">
    <property type="entry name" value="Glutathione_S-Trfase"/>
</dbReference>
<dbReference type="PANTHER" id="PTHR11571:SF224">
    <property type="entry name" value="HEMATOPOIETIC PROSTAGLANDIN D SYNTHASE"/>
    <property type="match status" value="1"/>
</dbReference>
<dbReference type="InterPro" id="IPR010987">
    <property type="entry name" value="Glutathione-S-Trfase_C-like"/>
</dbReference>
<dbReference type="SFLD" id="SFLDG01205">
    <property type="entry name" value="AMPS.1"/>
    <property type="match status" value="1"/>
</dbReference>
<evidence type="ECO:0000256" key="2">
    <source>
        <dbReference type="ARBA" id="ARBA00022679"/>
    </source>
</evidence>
<evidence type="ECO:0000256" key="1">
    <source>
        <dbReference type="ARBA" id="ARBA00012452"/>
    </source>
</evidence>
<dbReference type="CDD" id="cd03039">
    <property type="entry name" value="GST_N_Sigma_like"/>
    <property type="match status" value="1"/>
</dbReference>
<sequence>MALKYKLTYFDGKGLAEPIRYILSYMGEEFEDDRFTKEEWPLIKPSTPFGKAPVLSVDGKQLCQSVALTRYLAKKADLVGKDEWEDLHIDMIVDTIGDLRQAIASYYYDPDEESRAAKKEPLLNETIPFYMSKFENIANENNGYLANGRLSWADIYLVALSEYMSSIAGTDLLEPYPTLTSLKEIVWGIPKIKEWIEKRPKTDI</sequence>
<dbReference type="SFLD" id="SFLDS00019">
    <property type="entry name" value="Glutathione_Transferase_(cytos"/>
    <property type="match status" value="1"/>
</dbReference>
<dbReference type="EC" id="2.5.1.18" evidence="1"/>
<dbReference type="GO" id="GO:0004364">
    <property type="term" value="F:glutathione transferase activity"/>
    <property type="evidence" value="ECO:0007669"/>
    <property type="project" value="UniProtKB-EC"/>
</dbReference>
<reference evidence="7" key="1">
    <citation type="submission" date="2017-03" db="EMBL/GenBank/DDBJ databases">
        <title>Bioinformatics of Glutathione S-transferase Genes in Salivary Glands of Cicada Subpsaltria yangi feeding on the medicinal plant Ephedra lepidosperma.</title>
        <authorList>
            <person name="Qi M."/>
        </authorList>
    </citation>
    <scope>NUCLEOTIDE SEQUENCE</scope>
</reference>
<dbReference type="AlphaFoldDB" id="A0A2L1DG99"/>
<name>A0A2L1DG99_9HEMI</name>
<comment type="similarity">
    <text evidence="3">Belongs to the GST superfamily. Sigma family.</text>
</comment>
<dbReference type="InterPro" id="IPR004046">
    <property type="entry name" value="GST_C"/>
</dbReference>
<accession>A0A2L1DG99</accession>
<evidence type="ECO:0000259" key="6">
    <source>
        <dbReference type="PROSITE" id="PS50405"/>
    </source>
</evidence>
<dbReference type="PROSITE" id="PS50405">
    <property type="entry name" value="GST_CTER"/>
    <property type="match status" value="1"/>
</dbReference>
<feature type="domain" description="GST C-terminal" evidence="6">
    <location>
        <begin position="82"/>
        <end position="204"/>
    </location>
</feature>
<dbReference type="Gene3D" id="1.20.1050.10">
    <property type="match status" value="1"/>
</dbReference>
<dbReference type="InterPro" id="IPR050213">
    <property type="entry name" value="GST_superfamily"/>
</dbReference>
<dbReference type="SUPFAM" id="SSF47616">
    <property type="entry name" value="GST C-terminal domain-like"/>
    <property type="match status" value="1"/>
</dbReference>
<dbReference type="CDD" id="cd03192">
    <property type="entry name" value="GST_C_Sigma_like"/>
    <property type="match status" value="1"/>
</dbReference>
<keyword evidence="2 7" id="KW-0808">Transferase</keyword>
<dbReference type="InterPro" id="IPR036249">
    <property type="entry name" value="Thioredoxin-like_sf"/>
</dbReference>
<feature type="domain" description="GST N-terminal" evidence="5">
    <location>
        <begin position="3"/>
        <end position="80"/>
    </location>
</feature>
<evidence type="ECO:0000259" key="5">
    <source>
        <dbReference type="PROSITE" id="PS50404"/>
    </source>
</evidence>
<dbReference type="EMBL" id="KY773979">
    <property type="protein sequence ID" value="AVC68800.1"/>
    <property type="molecule type" value="mRNA"/>
</dbReference>
<dbReference type="Pfam" id="PF02798">
    <property type="entry name" value="GST_N"/>
    <property type="match status" value="1"/>
</dbReference>
<dbReference type="FunFam" id="1.20.1050.10:FF:000030">
    <property type="entry name" value="Glutathione S-transferase S1"/>
    <property type="match status" value="1"/>
</dbReference>
<comment type="catalytic activity">
    <reaction evidence="4">
        <text>RX + glutathione = an S-substituted glutathione + a halide anion + H(+)</text>
        <dbReference type="Rhea" id="RHEA:16437"/>
        <dbReference type="ChEBI" id="CHEBI:15378"/>
        <dbReference type="ChEBI" id="CHEBI:16042"/>
        <dbReference type="ChEBI" id="CHEBI:17792"/>
        <dbReference type="ChEBI" id="CHEBI:57925"/>
        <dbReference type="ChEBI" id="CHEBI:90779"/>
        <dbReference type="EC" id="2.5.1.18"/>
    </reaction>
</comment>
<evidence type="ECO:0000256" key="3">
    <source>
        <dbReference type="ARBA" id="ARBA00038317"/>
    </source>
</evidence>
<dbReference type="InterPro" id="IPR004045">
    <property type="entry name" value="Glutathione_S-Trfase_N"/>
</dbReference>
<dbReference type="InterPro" id="IPR036282">
    <property type="entry name" value="Glutathione-S-Trfase_C_sf"/>
</dbReference>
<evidence type="ECO:0000256" key="4">
    <source>
        <dbReference type="ARBA" id="ARBA00047960"/>
    </source>
</evidence>
<protein>
    <recommendedName>
        <fullName evidence="1">glutathione transferase</fullName>
        <ecNumber evidence="1">2.5.1.18</ecNumber>
    </recommendedName>
</protein>